<dbReference type="InterPro" id="IPR012902">
    <property type="entry name" value="N_methyl_site"/>
</dbReference>
<protein>
    <recommendedName>
        <fullName evidence="3">General secretion pathway GspH domain-containing protein</fullName>
    </recommendedName>
</protein>
<evidence type="ECO:0008006" key="3">
    <source>
        <dbReference type="Google" id="ProtNLM"/>
    </source>
</evidence>
<comment type="caution">
    <text evidence="2">The sequence shown here is derived from an EMBL/GenBank/DDBJ whole genome shotgun (WGS) entry which is preliminary data.</text>
</comment>
<feature type="transmembrane region" description="Helical" evidence="1">
    <location>
        <begin position="12"/>
        <end position="35"/>
    </location>
</feature>
<dbReference type="EMBL" id="BARV01021463">
    <property type="protein sequence ID" value="GAI23973.1"/>
    <property type="molecule type" value="Genomic_DNA"/>
</dbReference>
<accession>X1LY49</accession>
<keyword evidence="1" id="KW-1133">Transmembrane helix</keyword>
<dbReference type="NCBIfam" id="TIGR02532">
    <property type="entry name" value="IV_pilin_GFxxxE"/>
    <property type="match status" value="1"/>
</dbReference>
<evidence type="ECO:0000256" key="1">
    <source>
        <dbReference type="SAM" id="Phobius"/>
    </source>
</evidence>
<gene>
    <name evidence="2" type="ORF">S06H3_35561</name>
</gene>
<proteinExistence type="predicted"/>
<dbReference type="AlphaFoldDB" id="X1LY49"/>
<dbReference type="Pfam" id="PF07963">
    <property type="entry name" value="N_methyl"/>
    <property type="match status" value="1"/>
</dbReference>
<organism evidence="2">
    <name type="scientific">marine sediment metagenome</name>
    <dbReference type="NCBI Taxonomy" id="412755"/>
    <lineage>
        <taxon>unclassified sequences</taxon>
        <taxon>metagenomes</taxon>
        <taxon>ecological metagenomes</taxon>
    </lineage>
</organism>
<dbReference type="InterPro" id="IPR045584">
    <property type="entry name" value="Pilin-like"/>
</dbReference>
<keyword evidence="1" id="KW-0472">Membrane</keyword>
<keyword evidence="1" id="KW-0812">Transmembrane</keyword>
<evidence type="ECO:0000313" key="2">
    <source>
        <dbReference type="EMBL" id="GAI23973.1"/>
    </source>
</evidence>
<name>X1LY49_9ZZZZ</name>
<reference evidence="2" key="1">
    <citation type="journal article" date="2014" name="Front. Microbiol.">
        <title>High frequency of phylogenetically diverse reductive dehalogenase-homologous genes in deep subseafloor sedimentary metagenomes.</title>
        <authorList>
            <person name="Kawai M."/>
            <person name="Futagami T."/>
            <person name="Toyoda A."/>
            <person name="Takaki Y."/>
            <person name="Nishi S."/>
            <person name="Hori S."/>
            <person name="Arai W."/>
            <person name="Tsubouchi T."/>
            <person name="Morono Y."/>
            <person name="Uchiyama I."/>
            <person name="Ito T."/>
            <person name="Fujiyama A."/>
            <person name="Inagaki F."/>
            <person name="Takami H."/>
        </authorList>
    </citation>
    <scope>NUCLEOTIDE SEQUENCE</scope>
    <source>
        <strain evidence="2">Expedition CK06-06</strain>
    </source>
</reference>
<dbReference type="Gene3D" id="3.30.700.10">
    <property type="entry name" value="Glycoprotein, Type 4 Pilin"/>
    <property type="match status" value="1"/>
</dbReference>
<sequence length="153" mass="17705">MKRRTNRTKGYTLIELMVVVGIIALLFGLSLNGLYNLIQWNKLNTAAALLSSELKNTQSRAFYEGVYYKLQFWPSLDRYRIYRQSELIDDITLKDIDLFNTNFTDNNLYFYPSGVPGQGGTVTLKNKREKVLYVIMTPVTARVRISPNPPENW</sequence>
<dbReference type="SUPFAM" id="SSF54523">
    <property type="entry name" value="Pili subunits"/>
    <property type="match status" value="1"/>
</dbReference>